<dbReference type="PANTHER" id="PTHR13366:SF0">
    <property type="entry name" value="HEAT REPEAT-CONTAINING PROTEIN 6"/>
    <property type="match status" value="1"/>
</dbReference>
<reference evidence="4 5" key="1">
    <citation type="submission" date="2024-02" db="EMBL/GenBank/DDBJ databases">
        <title>A chromosome-level genome assembly of Drosophila madeirensis, a fruit fly species endemic to Madeira island.</title>
        <authorList>
            <person name="Tomihara K."/>
            <person name="Llopart A."/>
            <person name="Yamamoto D."/>
        </authorList>
    </citation>
    <scope>NUCLEOTIDE SEQUENCE [LARGE SCALE GENOMIC DNA]</scope>
    <source>
        <strain evidence="4 5">RF1</strain>
    </source>
</reference>
<feature type="compositionally biased region" description="Basic residues" evidence="2">
    <location>
        <begin position="286"/>
        <end position="299"/>
    </location>
</feature>
<dbReference type="AlphaFoldDB" id="A0AAU9FXQ2"/>
<dbReference type="InterPro" id="IPR000225">
    <property type="entry name" value="Armadillo"/>
</dbReference>
<dbReference type="EMBL" id="AP029266">
    <property type="protein sequence ID" value="BFG00336.1"/>
    <property type="molecule type" value="Genomic_DNA"/>
</dbReference>
<feature type="compositionally biased region" description="Low complexity" evidence="2">
    <location>
        <begin position="588"/>
        <end position="602"/>
    </location>
</feature>
<dbReference type="Pfam" id="PF13251">
    <property type="entry name" value="DUF4042"/>
    <property type="match status" value="1"/>
</dbReference>
<feature type="compositionally biased region" description="Acidic residues" evidence="2">
    <location>
        <begin position="578"/>
        <end position="587"/>
    </location>
</feature>
<dbReference type="PANTHER" id="PTHR13366">
    <property type="entry name" value="MALARIA ANTIGEN-RELATED"/>
    <property type="match status" value="1"/>
</dbReference>
<dbReference type="GO" id="GO:0009653">
    <property type="term" value="P:anatomical structure morphogenesis"/>
    <property type="evidence" value="ECO:0007669"/>
    <property type="project" value="UniProtKB-ARBA"/>
</dbReference>
<dbReference type="SMART" id="SM00185">
    <property type="entry name" value="ARM"/>
    <property type="match status" value="4"/>
</dbReference>
<evidence type="ECO:0000256" key="2">
    <source>
        <dbReference type="SAM" id="MobiDB-lite"/>
    </source>
</evidence>
<evidence type="ECO:0000259" key="3">
    <source>
        <dbReference type="Pfam" id="PF13251"/>
    </source>
</evidence>
<dbReference type="InterPro" id="IPR052107">
    <property type="entry name" value="HEAT6"/>
</dbReference>
<feature type="region of interest" description="Disordered" evidence="2">
    <location>
        <begin position="260"/>
        <end position="312"/>
    </location>
</feature>
<accession>A0AAU9FXQ2</accession>
<dbReference type="Proteomes" id="UP001500889">
    <property type="component" value="Chromosome A"/>
</dbReference>
<dbReference type="InterPro" id="IPR025283">
    <property type="entry name" value="DUF4042"/>
</dbReference>
<dbReference type="InterPro" id="IPR011989">
    <property type="entry name" value="ARM-like"/>
</dbReference>
<dbReference type="InterPro" id="IPR016024">
    <property type="entry name" value="ARM-type_fold"/>
</dbReference>
<keyword evidence="5" id="KW-1185">Reference proteome</keyword>
<gene>
    <name evidence="4" type="ORF">DMAD_00361</name>
</gene>
<protein>
    <recommendedName>
        <fullName evidence="1">HEAT repeat-containing protein 6</fullName>
    </recommendedName>
</protein>
<feature type="region of interest" description="Disordered" evidence="2">
    <location>
        <begin position="578"/>
        <end position="603"/>
    </location>
</feature>
<feature type="domain" description="DUF4042" evidence="3">
    <location>
        <begin position="360"/>
        <end position="537"/>
    </location>
</feature>
<sequence>MDGDREKQAHDGLLNILNALTTPGGCSKGLPLDEASLQEHRQLLHDIRRGAGEALVITAGRVQQLLAEADQRQDNDLLRAWHLWLNELILNRRLLLARPKLLVDWLLERAALNGVAEELQLLHTLLKSLPVQALQPFWPILSILSQPQDVEAALLLVMCQETVYVELGESDDPKLSQYLANNLLQPHYEGRWVSSQSEKLPLLLAHTLQLLQKIVSKNCDYAEQHVPELMGYILAYLPYGACGEYPAKLHVPRRVQPAQQAAAYATEEEDQHQPTSSQSKSSSGGKRSKVRKVRTRQKQKSGPSGEAGVHNMPQDRLLLLSNLDYGCLTGDTEAGTPSDSEAQLAQAGAPKALRQLLASVRISALHLMSALTKQLPRRCLYGYWHAIFPSDEDSQTQHHLLHLAKYDGNSRCRALALQLAGQLLYGSKGYLSQAHSRGPSTFTPFSVSLARSVMTVYRSLTYILEREYAPPVLTQCLKCLAILVQATPFDQLEMGFVYEFVLPVKRLAKSGGNTPVTVAALMVMEMLVATPRLTQEMSSAVGLGPALRMEAQMDCLHLEQEEELEREREHYCEELCDSEAEENDNEQEQQQQPKQEQVQAAQGLIEPSSIPRNSWLLRMVLRYLGCPSTEPPLRLECYQVLLAMTTHIGLLRKQLAHLGRAIAAGLMYANADVRLHAARCLDSMGYQMGRTQPEPSDRELELAFWLGLLPHIFNAFNAEAAPGPLKSALCDSLSNMGVVTFEDLPTGQRHSLVAFLSGCSSDDAEEPLVRAAALRALAVFAQHPSLKANLVFVENVAELTLRLTSDSQVAVRIKAAWALGNISDALLAGVSGNSERVYDELLDRLIQTATKCCSDHDKVRANAVRALGNLLQLQLQLLAGWQRPDVGQEKTQAQAAIIKLLDCMRTAGGAKVKWNACYAIGSLVKHREFFSGSAGLGDLLFPSLCQLIVQHANFKVRINATAVLLQVEQRADFDSHFALVWRSLLEALERSNALDSFEEYNHRDGLQQQLCLAIVHLLALALPNDLPACQADLEQRVDMVVPNWRRVAYRMIPEQSAPLFTCSQLLDQRLHSTAVMQRPALNFIVKTLRLDS</sequence>
<dbReference type="Gene3D" id="1.25.10.10">
    <property type="entry name" value="Leucine-rich Repeat Variant"/>
    <property type="match status" value="1"/>
</dbReference>
<dbReference type="SUPFAM" id="SSF48371">
    <property type="entry name" value="ARM repeat"/>
    <property type="match status" value="1"/>
</dbReference>
<evidence type="ECO:0000256" key="1">
    <source>
        <dbReference type="ARBA" id="ARBA00015263"/>
    </source>
</evidence>
<evidence type="ECO:0000313" key="5">
    <source>
        <dbReference type="Proteomes" id="UP001500889"/>
    </source>
</evidence>
<name>A0AAU9FXQ2_DROMD</name>
<feature type="compositionally biased region" description="Low complexity" evidence="2">
    <location>
        <begin position="275"/>
        <end position="285"/>
    </location>
</feature>
<evidence type="ECO:0000313" key="4">
    <source>
        <dbReference type="EMBL" id="BFG00336.1"/>
    </source>
</evidence>
<organism evidence="4 5">
    <name type="scientific">Drosophila madeirensis</name>
    <name type="common">Fruit fly</name>
    <dbReference type="NCBI Taxonomy" id="30013"/>
    <lineage>
        <taxon>Eukaryota</taxon>
        <taxon>Metazoa</taxon>
        <taxon>Ecdysozoa</taxon>
        <taxon>Arthropoda</taxon>
        <taxon>Hexapoda</taxon>
        <taxon>Insecta</taxon>
        <taxon>Pterygota</taxon>
        <taxon>Neoptera</taxon>
        <taxon>Endopterygota</taxon>
        <taxon>Diptera</taxon>
        <taxon>Brachycera</taxon>
        <taxon>Muscomorpha</taxon>
        <taxon>Ephydroidea</taxon>
        <taxon>Drosophilidae</taxon>
        <taxon>Drosophila</taxon>
        <taxon>Sophophora</taxon>
    </lineage>
</organism>
<dbReference type="Pfam" id="PF13513">
    <property type="entry name" value="HEAT_EZ"/>
    <property type="match status" value="1"/>
</dbReference>
<proteinExistence type="predicted"/>